<feature type="domain" description="Heparan-alpha-glucosaminide N-acetyltransferase catalytic" evidence="2">
    <location>
        <begin position="17"/>
        <end position="230"/>
    </location>
</feature>
<feature type="transmembrane region" description="Helical" evidence="1">
    <location>
        <begin position="98"/>
        <end position="119"/>
    </location>
</feature>
<dbReference type="EMBL" id="JSYZ01000007">
    <property type="protein sequence ID" value="KPA91311.1"/>
    <property type="molecule type" value="Genomic_DNA"/>
</dbReference>
<dbReference type="AlphaFoldDB" id="A0A0M9GHE4"/>
<keyword evidence="1" id="KW-0812">Transmembrane</keyword>
<evidence type="ECO:0000313" key="4">
    <source>
        <dbReference type="Proteomes" id="UP000037931"/>
    </source>
</evidence>
<gene>
    <name evidence="3" type="ORF">PF66_02194</name>
</gene>
<feature type="transmembrane region" description="Helical" evidence="1">
    <location>
        <begin position="234"/>
        <end position="251"/>
    </location>
</feature>
<feature type="transmembrane region" description="Helical" evidence="1">
    <location>
        <begin position="282"/>
        <end position="300"/>
    </location>
</feature>
<evidence type="ECO:0000259" key="2">
    <source>
        <dbReference type="Pfam" id="PF07786"/>
    </source>
</evidence>
<evidence type="ECO:0000313" key="3">
    <source>
        <dbReference type="EMBL" id="KPA91311.1"/>
    </source>
</evidence>
<dbReference type="InterPro" id="IPR012429">
    <property type="entry name" value="HGSNAT_cat"/>
</dbReference>
<reference evidence="3 4" key="1">
    <citation type="journal article" date="2015" name="PLoS ONE">
        <title>Rice-Infecting Pseudomonas Genomes Are Highly Accessorized and Harbor Multiple Putative Virulence Mechanisms to Cause Sheath Brown Rot.</title>
        <authorList>
            <person name="Quibod I.L."/>
            <person name="Grande G."/>
            <person name="Oreiro E.G."/>
            <person name="Borja F.N."/>
            <person name="Dossa G.S."/>
            <person name="Mauleon R."/>
            <person name="Cruz C.V."/>
            <person name="Oliva R."/>
        </authorList>
    </citation>
    <scope>NUCLEOTIDE SEQUENCE [LARGE SCALE GENOMIC DNA]</scope>
    <source>
        <strain evidence="3 4">IRRI 6609</strain>
    </source>
</reference>
<name>A0A0M9GHE4_9PSED</name>
<dbReference type="Pfam" id="PF07786">
    <property type="entry name" value="HGSNAT_cat"/>
    <property type="match status" value="1"/>
</dbReference>
<dbReference type="OrthoDB" id="508112at2"/>
<dbReference type="PANTHER" id="PTHR40407:SF1">
    <property type="entry name" value="HEPARAN-ALPHA-GLUCOSAMINIDE N-ACETYLTRANSFERASE CATALYTIC DOMAIN-CONTAINING PROTEIN"/>
    <property type="match status" value="1"/>
</dbReference>
<dbReference type="STRING" id="50340.PF66_02194"/>
<accession>A0A0M9GHE4</accession>
<proteinExistence type="predicted"/>
<feature type="transmembrane region" description="Helical" evidence="1">
    <location>
        <begin position="307"/>
        <end position="328"/>
    </location>
</feature>
<dbReference type="PANTHER" id="PTHR40407">
    <property type="entry name" value="MEMBRANE PROTEIN-LIKE PROTEIN"/>
    <property type="match status" value="1"/>
</dbReference>
<feature type="transmembrane region" description="Helical" evidence="1">
    <location>
        <begin position="204"/>
        <end position="222"/>
    </location>
</feature>
<dbReference type="RefSeq" id="WP_054062652.1">
    <property type="nucleotide sequence ID" value="NZ_JSYZ01000007.1"/>
</dbReference>
<dbReference type="Proteomes" id="UP000037931">
    <property type="component" value="Unassembled WGS sequence"/>
</dbReference>
<keyword evidence="1" id="KW-0472">Membrane</keyword>
<feature type="transmembrane region" description="Helical" evidence="1">
    <location>
        <begin position="125"/>
        <end position="145"/>
    </location>
</feature>
<keyword evidence="4" id="KW-1185">Reference proteome</keyword>
<dbReference type="PATRIC" id="fig|50340.43.peg.5564"/>
<organism evidence="3 4">
    <name type="scientific">Pseudomonas asplenii</name>
    <dbReference type="NCBI Taxonomy" id="53407"/>
    <lineage>
        <taxon>Bacteria</taxon>
        <taxon>Pseudomonadati</taxon>
        <taxon>Pseudomonadota</taxon>
        <taxon>Gammaproteobacteria</taxon>
        <taxon>Pseudomonadales</taxon>
        <taxon>Pseudomonadaceae</taxon>
        <taxon>Pseudomonas</taxon>
    </lineage>
</organism>
<evidence type="ECO:0000256" key="1">
    <source>
        <dbReference type="SAM" id="Phobius"/>
    </source>
</evidence>
<feature type="transmembrane region" description="Helical" evidence="1">
    <location>
        <begin position="65"/>
        <end position="86"/>
    </location>
</feature>
<comment type="caution">
    <text evidence="3">The sequence shown here is derived from an EMBL/GenBank/DDBJ whole genome shotgun (WGS) entry which is preliminary data.</text>
</comment>
<feature type="transmembrane region" description="Helical" evidence="1">
    <location>
        <begin position="152"/>
        <end position="172"/>
    </location>
</feature>
<feature type="transmembrane region" description="Helical" evidence="1">
    <location>
        <begin position="348"/>
        <end position="371"/>
    </location>
</feature>
<sequence length="390" mass="43970">MTPTSGPFASSAGPNLRLCAIDALRGFVMLCMVLDHVRETFFMHRQVSDPVDALTVAPDLFFTRLLATLCAPVFIFLTGLSAFLYSQKHSARETSIFLLKRGVFLVLLELTLVCFAWNGEFPPKTLWLQVIWCIGICMIVLAGLLHLRRAWLVWLGLVIVGGHNLLDGIVLGPESPFFIPWSVLHQKVFIQLTEYTRARTTYPVLPWIGVILLGWSIGPWFASGVESAVRRARLLKLGGGLLLAFVLIRYLNVYGDAPWVHTGDSLRTIMSFLSAKKYPPSLMFLLPTLGVGLLLLALFEQLQQRKVVAILAIYGGAPMFFYLLHLYVLKAMYLPAFAFWGATEGGVYAFSQLSSVWLLSLLLGFALFFPTRWFARLKQRRRDIAWLKYF</sequence>
<keyword evidence="1" id="KW-1133">Transmembrane helix</keyword>
<protein>
    <submittedName>
        <fullName evidence="3">Putative membrane protein</fullName>
    </submittedName>
</protein>